<proteinExistence type="predicted"/>
<organism evidence="1">
    <name type="scientific">Siphoviridae sp. ctCIv11</name>
    <dbReference type="NCBI Taxonomy" id="2827806"/>
    <lineage>
        <taxon>Viruses</taxon>
        <taxon>Duplodnaviria</taxon>
        <taxon>Heunggongvirae</taxon>
        <taxon>Uroviricota</taxon>
        <taxon>Caudoviricetes</taxon>
    </lineage>
</organism>
<dbReference type="EMBL" id="BK032513">
    <property type="protein sequence ID" value="DAF44922.1"/>
    <property type="molecule type" value="Genomic_DNA"/>
</dbReference>
<evidence type="ECO:0000313" key="1">
    <source>
        <dbReference type="EMBL" id="DAF44922.1"/>
    </source>
</evidence>
<sequence>MKWNIVHDCDNDNGEPTQWSCKLTKDGQFVWIDKIGECAYGITNKASENDYLYIAGSLQGAKRWVSNNLIKVL</sequence>
<accession>A0A8S5S2N0</accession>
<reference evidence="1" key="1">
    <citation type="journal article" date="2021" name="Proc. Natl. Acad. Sci. U.S.A.">
        <title>A Catalog of Tens of Thousands of Viruses from Human Metagenomes Reveals Hidden Associations with Chronic Diseases.</title>
        <authorList>
            <person name="Tisza M.J."/>
            <person name="Buck C.B."/>
        </authorList>
    </citation>
    <scope>NUCLEOTIDE SEQUENCE</scope>
    <source>
        <strain evidence="1">CtCIv11</strain>
    </source>
</reference>
<protein>
    <submittedName>
        <fullName evidence="1">Uncharacterized protein</fullName>
    </submittedName>
</protein>
<name>A0A8S5S2N0_9CAUD</name>